<evidence type="ECO:0000313" key="4">
    <source>
        <dbReference type="Proteomes" id="UP000440578"/>
    </source>
</evidence>
<dbReference type="PANTHER" id="PTHR22882:SF3">
    <property type="entry name" value="SYNPHILIN-1"/>
    <property type="match status" value="1"/>
</dbReference>
<comment type="caution">
    <text evidence="3">The sequence shown here is derived from an EMBL/GenBank/DDBJ whole genome shotgun (WGS) entry which is preliminary data.</text>
</comment>
<dbReference type="EMBL" id="VIIS01002000">
    <property type="protein sequence ID" value="KAF0289830.1"/>
    <property type="molecule type" value="Genomic_DNA"/>
</dbReference>
<evidence type="ECO:0000256" key="2">
    <source>
        <dbReference type="SAM" id="Coils"/>
    </source>
</evidence>
<sequence>MIRSRPSSVPRLGPPPVIEEYTLDERELAALEQLYDFPGRASLAASSCGRLEVVQWLADRCPSRSRLLPGEGDDSLLHAAARHGQVEIASWCADRLLQHRTHLDGVDRRRDTALHLAAGAGNTLICRALLDRGAAVTARNACGLKPYDVAAQTGHHACAEYLLTFETLADLAGDFCSLEAEAARLSRDNADYKDNFREVLSVARRLLRERAEMHAALRQLRDDWQLLQERLLRQLQLAAAERHQLRRQLQEIDPAAEPDEPMPGETDPAQLAEQLSVLLDRWQQCSAPVAETALCESQSRLQAAETAWHRLRASRKEPAQPLTEAQEIVSPGCERDQPYRVDPGASLGRIKSQSLLDTCLHQPVQVAPPCGR</sequence>
<dbReference type="PROSITE" id="PS50088">
    <property type="entry name" value="ANK_REPEAT"/>
    <property type="match status" value="1"/>
</dbReference>
<evidence type="ECO:0000313" key="3">
    <source>
        <dbReference type="EMBL" id="KAF0289830.1"/>
    </source>
</evidence>
<proteinExistence type="predicted"/>
<dbReference type="OrthoDB" id="6380923at2759"/>
<dbReference type="Proteomes" id="UP000440578">
    <property type="component" value="Unassembled WGS sequence"/>
</dbReference>
<keyword evidence="1" id="KW-0040">ANK repeat</keyword>
<name>A0A6A4VEY8_AMPAM</name>
<keyword evidence="2" id="KW-0175">Coiled coil</keyword>
<dbReference type="PANTHER" id="PTHR22882">
    <property type="entry name" value="SYNPHILIN-1"/>
    <property type="match status" value="1"/>
</dbReference>
<dbReference type="Pfam" id="PF12796">
    <property type="entry name" value="Ank_2"/>
    <property type="match status" value="1"/>
</dbReference>
<dbReference type="InterPro" id="IPR036770">
    <property type="entry name" value="Ankyrin_rpt-contain_sf"/>
</dbReference>
<protein>
    <submittedName>
        <fullName evidence="3">Synphilin-1</fullName>
    </submittedName>
</protein>
<dbReference type="PROSITE" id="PS50297">
    <property type="entry name" value="ANK_REP_REGION"/>
    <property type="match status" value="1"/>
</dbReference>
<dbReference type="AlphaFoldDB" id="A0A6A4VEY8"/>
<dbReference type="Gene3D" id="1.25.40.20">
    <property type="entry name" value="Ankyrin repeat-containing domain"/>
    <property type="match status" value="2"/>
</dbReference>
<accession>A0A6A4VEY8</accession>
<feature type="repeat" description="ANK" evidence="1">
    <location>
        <begin position="109"/>
        <end position="141"/>
    </location>
</feature>
<organism evidence="3 4">
    <name type="scientific">Amphibalanus amphitrite</name>
    <name type="common">Striped barnacle</name>
    <name type="synonym">Balanus amphitrite</name>
    <dbReference type="NCBI Taxonomy" id="1232801"/>
    <lineage>
        <taxon>Eukaryota</taxon>
        <taxon>Metazoa</taxon>
        <taxon>Ecdysozoa</taxon>
        <taxon>Arthropoda</taxon>
        <taxon>Crustacea</taxon>
        <taxon>Multicrustacea</taxon>
        <taxon>Cirripedia</taxon>
        <taxon>Thoracica</taxon>
        <taxon>Thoracicalcarea</taxon>
        <taxon>Balanomorpha</taxon>
        <taxon>Balanoidea</taxon>
        <taxon>Balanidae</taxon>
        <taxon>Amphibalaninae</taxon>
        <taxon>Amphibalanus</taxon>
    </lineage>
</organism>
<feature type="coiled-coil region" evidence="2">
    <location>
        <begin position="203"/>
        <end position="248"/>
    </location>
</feature>
<dbReference type="InterPro" id="IPR002110">
    <property type="entry name" value="Ankyrin_rpt"/>
</dbReference>
<dbReference type="SUPFAM" id="SSF48403">
    <property type="entry name" value="Ankyrin repeat"/>
    <property type="match status" value="1"/>
</dbReference>
<gene>
    <name evidence="3" type="primary">Sncaip_0</name>
    <name evidence="3" type="ORF">FJT64_011949</name>
</gene>
<keyword evidence="4" id="KW-1185">Reference proteome</keyword>
<evidence type="ECO:0000256" key="1">
    <source>
        <dbReference type="PROSITE-ProRule" id="PRU00023"/>
    </source>
</evidence>
<dbReference type="InterPro" id="IPR040133">
    <property type="entry name" value="SNCAIP"/>
</dbReference>
<dbReference type="GO" id="GO:0031625">
    <property type="term" value="F:ubiquitin protein ligase binding"/>
    <property type="evidence" value="ECO:0007669"/>
    <property type="project" value="TreeGrafter"/>
</dbReference>
<dbReference type="SMART" id="SM00248">
    <property type="entry name" value="ANK"/>
    <property type="match status" value="3"/>
</dbReference>
<reference evidence="3 4" key="1">
    <citation type="submission" date="2019-07" db="EMBL/GenBank/DDBJ databases">
        <title>Draft genome assembly of a fouling barnacle, Amphibalanus amphitrite (Darwin, 1854): The first reference genome for Thecostraca.</title>
        <authorList>
            <person name="Kim W."/>
        </authorList>
    </citation>
    <scope>NUCLEOTIDE SEQUENCE [LARGE SCALE GENOMIC DNA]</scope>
    <source>
        <strain evidence="3">SNU_AA5</strain>
        <tissue evidence="3">Soma without cirri and trophi</tissue>
    </source>
</reference>